<sequence length="179" mass="20642">MYLNHKLFVTITILLLAHLSTSTLPEWYGSQNHETHDYYTLRLNTAHVSPSDIASLLGIEYVGDVGGVQDYHLFSTPKSYQHPHGSVEKRFAQLKEDHNLGNLRKRELEIFSQIQGLLEKQVLKKRTKRISHELPSNLQYVSAIHRKKSIAKNFNFSEPNQCELVNLELQRQCSVEGLF</sequence>
<accession>A0ABR2VYR8</accession>
<protein>
    <submittedName>
        <fullName evidence="2">Pheromone processing endoprotease</fullName>
        <ecNumber evidence="2">3.4.21.61</ecNumber>
    </submittedName>
</protein>
<comment type="caution">
    <text evidence="2">The sequence shown here is derived from an EMBL/GenBank/DDBJ whole genome shotgun (WGS) entry which is preliminary data.</text>
</comment>
<evidence type="ECO:0000256" key="1">
    <source>
        <dbReference type="SAM" id="SignalP"/>
    </source>
</evidence>
<dbReference type="EC" id="3.4.21.61" evidence="2"/>
<dbReference type="EMBL" id="JASJQH010007333">
    <property type="protein sequence ID" value="KAK9710604.1"/>
    <property type="molecule type" value="Genomic_DNA"/>
</dbReference>
<evidence type="ECO:0000313" key="3">
    <source>
        <dbReference type="Proteomes" id="UP001479436"/>
    </source>
</evidence>
<evidence type="ECO:0000313" key="2">
    <source>
        <dbReference type="EMBL" id="KAK9710604.1"/>
    </source>
</evidence>
<dbReference type="Proteomes" id="UP001479436">
    <property type="component" value="Unassembled WGS sequence"/>
</dbReference>
<feature type="chain" id="PRO_5046734592" evidence="1">
    <location>
        <begin position="23"/>
        <end position="179"/>
    </location>
</feature>
<keyword evidence="3" id="KW-1185">Reference proteome</keyword>
<proteinExistence type="predicted"/>
<gene>
    <name evidence="2" type="primary">KEX2_5</name>
    <name evidence="2" type="ORF">K7432_008348</name>
</gene>
<keyword evidence="2" id="KW-0378">Hydrolase</keyword>
<name>A0ABR2VYR8_9FUNG</name>
<keyword evidence="1" id="KW-0732">Signal</keyword>
<feature type="signal peptide" evidence="1">
    <location>
        <begin position="1"/>
        <end position="22"/>
    </location>
</feature>
<dbReference type="GO" id="GO:0004252">
    <property type="term" value="F:serine-type endopeptidase activity"/>
    <property type="evidence" value="ECO:0007669"/>
    <property type="project" value="UniProtKB-EC"/>
</dbReference>
<reference evidence="2 3" key="1">
    <citation type="submission" date="2023-04" db="EMBL/GenBank/DDBJ databases">
        <title>Genome of Basidiobolus ranarum AG-B5.</title>
        <authorList>
            <person name="Stajich J.E."/>
            <person name="Carter-House D."/>
            <person name="Gryganskyi A."/>
        </authorList>
    </citation>
    <scope>NUCLEOTIDE SEQUENCE [LARGE SCALE GENOMIC DNA]</scope>
    <source>
        <strain evidence="2 3">AG-B5</strain>
    </source>
</reference>
<organism evidence="2 3">
    <name type="scientific">Basidiobolus ranarum</name>
    <dbReference type="NCBI Taxonomy" id="34480"/>
    <lineage>
        <taxon>Eukaryota</taxon>
        <taxon>Fungi</taxon>
        <taxon>Fungi incertae sedis</taxon>
        <taxon>Zoopagomycota</taxon>
        <taxon>Entomophthoromycotina</taxon>
        <taxon>Basidiobolomycetes</taxon>
        <taxon>Basidiobolales</taxon>
        <taxon>Basidiobolaceae</taxon>
        <taxon>Basidiobolus</taxon>
    </lineage>
</organism>